<evidence type="ECO:0000313" key="2">
    <source>
        <dbReference type="Proteomes" id="UP000827872"/>
    </source>
</evidence>
<keyword evidence="1" id="KW-0347">Helicase</keyword>
<comment type="caution">
    <text evidence="1">The sequence shown here is derived from an EMBL/GenBank/DDBJ whole genome shotgun (WGS) entry which is preliminary data.</text>
</comment>
<proteinExistence type="predicted"/>
<gene>
    <name evidence="1" type="primary">DDX60_2</name>
    <name evidence="1" type="ORF">K3G42_015141</name>
</gene>
<keyword evidence="1" id="KW-0067">ATP-binding</keyword>
<sequence length="158" mass="17587">MRLRGLGMAGRMPDSLGPALRGALRWAYSRCQAVADWEKMAFRARPAPVPLLVAAVFRTLGVNASNAPVLWIEKYDNLGRKLPLNAYALDFYKHGSLKALLGDNRLNKGDAFNMLRDFSLTIKAIETSLGELCEDENDNVVLAFKQLAKSYKTKLDKV</sequence>
<accession>A0ACB8E783</accession>
<keyword evidence="1" id="KW-0378">Hydrolase</keyword>
<keyword evidence="1" id="KW-0547">Nucleotide-binding</keyword>
<organism evidence="1 2">
    <name type="scientific">Sphaerodactylus townsendi</name>
    <dbReference type="NCBI Taxonomy" id="933632"/>
    <lineage>
        <taxon>Eukaryota</taxon>
        <taxon>Metazoa</taxon>
        <taxon>Chordata</taxon>
        <taxon>Craniata</taxon>
        <taxon>Vertebrata</taxon>
        <taxon>Euteleostomi</taxon>
        <taxon>Lepidosauria</taxon>
        <taxon>Squamata</taxon>
        <taxon>Bifurcata</taxon>
        <taxon>Gekkota</taxon>
        <taxon>Sphaerodactylidae</taxon>
        <taxon>Sphaerodactylus</taxon>
    </lineage>
</organism>
<dbReference type="EMBL" id="CM037623">
    <property type="protein sequence ID" value="KAH7988354.1"/>
    <property type="molecule type" value="Genomic_DNA"/>
</dbReference>
<evidence type="ECO:0000313" key="1">
    <source>
        <dbReference type="EMBL" id="KAH7988354.1"/>
    </source>
</evidence>
<keyword evidence="2" id="KW-1185">Reference proteome</keyword>
<protein>
    <submittedName>
        <fullName evidence="1">ATP-dependent RNA helicase ddx60</fullName>
    </submittedName>
</protein>
<dbReference type="Proteomes" id="UP000827872">
    <property type="component" value="Linkage Group LG10"/>
</dbReference>
<reference evidence="1" key="1">
    <citation type="submission" date="2021-08" db="EMBL/GenBank/DDBJ databases">
        <title>The first chromosome-level gecko genome reveals the dynamic sex chromosomes of Neotropical dwarf geckos (Sphaerodactylidae: Sphaerodactylus).</title>
        <authorList>
            <person name="Pinto B.J."/>
            <person name="Keating S.E."/>
            <person name="Gamble T."/>
        </authorList>
    </citation>
    <scope>NUCLEOTIDE SEQUENCE</scope>
    <source>
        <strain evidence="1">TG3544</strain>
    </source>
</reference>
<name>A0ACB8E783_9SAUR</name>